<feature type="region of interest" description="Disordered" evidence="4">
    <location>
        <begin position="743"/>
        <end position="762"/>
    </location>
</feature>
<keyword evidence="3" id="KW-0175">Coiled coil</keyword>
<dbReference type="InterPro" id="IPR000477">
    <property type="entry name" value="RT_dom"/>
</dbReference>
<dbReference type="PANTHER" id="PTHR33050:SF7">
    <property type="entry name" value="RIBONUCLEASE H"/>
    <property type="match status" value="1"/>
</dbReference>
<dbReference type="SUPFAM" id="SSF56672">
    <property type="entry name" value="DNA/RNA polymerases"/>
    <property type="match status" value="1"/>
</dbReference>
<feature type="region of interest" description="Disordered" evidence="4">
    <location>
        <begin position="367"/>
        <end position="425"/>
    </location>
</feature>
<dbReference type="InterPro" id="IPR043502">
    <property type="entry name" value="DNA/RNA_pol_sf"/>
</dbReference>
<organism evidence="6 7">
    <name type="scientific">Ranitomeya imitator</name>
    <name type="common">mimic poison frog</name>
    <dbReference type="NCBI Taxonomy" id="111125"/>
    <lineage>
        <taxon>Eukaryota</taxon>
        <taxon>Metazoa</taxon>
        <taxon>Chordata</taxon>
        <taxon>Craniata</taxon>
        <taxon>Vertebrata</taxon>
        <taxon>Euteleostomi</taxon>
        <taxon>Amphibia</taxon>
        <taxon>Batrachia</taxon>
        <taxon>Anura</taxon>
        <taxon>Neobatrachia</taxon>
        <taxon>Hyloidea</taxon>
        <taxon>Dendrobatidae</taxon>
        <taxon>Dendrobatinae</taxon>
        <taxon>Ranitomeya</taxon>
    </lineage>
</organism>
<evidence type="ECO:0000256" key="4">
    <source>
        <dbReference type="SAM" id="MobiDB-lite"/>
    </source>
</evidence>
<dbReference type="EMBL" id="CAUEEQ010012047">
    <property type="protein sequence ID" value="CAJ0936025.1"/>
    <property type="molecule type" value="Genomic_DNA"/>
</dbReference>
<accession>A0ABN9L8R7</accession>
<comment type="caution">
    <text evidence="6">The sequence shown here is derived from an EMBL/GenBank/DDBJ whole genome shotgun (WGS) entry which is preliminary data.</text>
</comment>
<sequence>MAALMAILRVRGLVLFPYLDDILIKAPSFAQAHESLSIVLDSLSRFGWLVNRKKSCLIPSQRIIFLGMLFDTRQSRVFLPKDKRSTLCRDILLLQGPRPPSLRSAMKVLGRMVATLEAIPFAQFHSRPLQQAILSQWDRSVFSLDRPIRLSFRVKRSLNWWLTSPLISQGRSFLPVHWQVVTTDASLIGWGAVFRHLTVQGRWSLQESALPINVLEIRAIFLSLRHWERILRGLPVRIQTDNATAVAYVNHQGGDSELLGPCRGVQDPPLGRGNGSGDIRGAYPRRRKLGRRLPQPRGSRGRGMVPASGGLPSDLSSMGNSGCGSHGVSDQQEGSTIRLQVTRSSRSGRRCSGHSLVTVRAALSVPTPSITSQTVEEDQSGRGAGHPDRPGLAQESLVRGARQPSRGRSLVPSRQARSAVPGSDLPPEFSVAQFNGVAVETAVLRASGLSDRVIHTMIQARKPSSSRIYYRTWKAYFRWCESNRNEIVSRMESLEKRFKGLENEQKFLKHGETSPKAVGGLSRDEVVQVFRDLSTSKEAALTEDILQESAARTRIELTAVKQEQQRSHQDIQQKINHMSQDIEGQILQLRTEVKNSPQATREIFANDFGKLETKLLSLQQELENVKKTQAELSLQMDTVPGQIRGVKDEVQSLFPTWLQRSIEKENGGSASLSDLFLRRDELEEYLVDLERKILSGITADRNLWASQAHVNIDRELQESGLSGVSREGWRRIFITVMSGNGDRSVEEEAAEPGKQGPHSARSSVNLLSSVKSTERQCEFANPGVLCEMPSVLHAQTQAYFVCLVEGRAKYCSTQAPGRASVKTRRGHHPMKIEGPGLDRDANRSGTAPGNPQVKSAGEIRTKNTGNPR</sequence>
<dbReference type="PANTHER" id="PTHR33050">
    <property type="entry name" value="REVERSE TRANSCRIPTASE DOMAIN-CONTAINING PROTEIN"/>
    <property type="match status" value="1"/>
</dbReference>
<evidence type="ECO:0000313" key="6">
    <source>
        <dbReference type="EMBL" id="CAJ0936025.1"/>
    </source>
</evidence>
<comment type="similarity">
    <text evidence="1">Belongs to the beta type-B retroviral polymerase family. HERV class-II K(HML-2) pol subfamily.</text>
</comment>
<keyword evidence="7" id="KW-1185">Reference proteome</keyword>
<evidence type="ECO:0000313" key="7">
    <source>
        <dbReference type="Proteomes" id="UP001176940"/>
    </source>
</evidence>
<feature type="domain" description="Reverse transcriptase" evidence="5">
    <location>
        <begin position="1"/>
        <end position="70"/>
    </location>
</feature>
<dbReference type="CDD" id="cd09275">
    <property type="entry name" value="RNase_HI_RT_DIRS1"/>
    <property type="match status" value="1"/>
</dbReference>
<evidence type="ECO:0000256" key="3">
    <source>
        <dbReference type="SAM" id="Coils"/>
    </source>
</evidence>
<evidence type="ECO:0000256" key="1">
    <source>
        <dbReference type="ARBA" id="ARBA00010879"/>
    </source>
</evidence>
<dbReference type="InterPro" id="IPR043128">
    <property type="entry name" value="Rev_trsase/Diguanyl_cyclase"/>
</dbReference>
<proteinExistence type="inferred from homology"/>
<feature type="coiled-coil region" evidence="3">
    <location>
        <begin position="484"/>
        <end position="511"/>
    </location>
</feature>
<reference evidence="6" key="1">
    <citation type="submission" date="2023-07" db="EMBL/GenBank/DDBJ databases">
        <authorList>
            <person name="Stuckert A."/>
        </authorList>
    </citation>
    <scope>NUCLEOTIDE SEQUENCE</scope>
</reference>
<protein>
    <recommendedName>
        <fullName evidence="2">ribonuclease H</fullName>
        <ecNumber evidence="2">3.1.26.4</ecNumber>
    </recommendedName>
</protein>
<evidence type="ECO:0000256" key="2">
    <source>
        <dbReference type="ARBA" id="ARBA00012180"/>
    </source>
</evidence>
<dbReference type="PROSITE" id="PS50878">
    <property type="entry name" value="RT_POL"/>
    <property type="match status" value="1"/>
</dbReference>
<feature type="region of interest" description="Disordered" evidence="4">
    <location>
        <begin position="814"/>
        <end position="868"/>
    </location>
</feature>
<evidence type="ECO:0000259" key="5">
    <source>
        <dbReference type="PROSITE" id="PS50878"/>
    </source>
</evidence>
<dbReference type="Gene3D" id="3.30.70.270">
    <property type="match status" value="1"/>
</dbReference>
<feature type="region of interest" description="Disordered" evidence="4">
    <location>
        <begin position="267"/>
        <end position="353"/>
    </location>
</feature>
<gene>
    <name evidence="6" type="ORF">RIMI_LOCUS6622219</name>
</gene>
<dbReference type="EC" id="3.1.26.4" evidence="2"/>
<name>A0ABN9L8R7_9NEOB</name>
<feature type="compositionally biased region" description="Polar residues" evidence="4">
    <location>
        <begin position="843"/>
        <end position="853"/>
    </location>
</feature>
<dbReference type="Proteomes" id="UP001176940">
    <property type="component" value="Unassembled WGS sequence"/>
</dbReference>
<feature type="compositionally biased region" description="Polar residues" evidence="4">
    <location>
        <begin position="328"/>
        <end position="342"/>
    </location>
</feature>
<feature type="coiled-coil region" evidence="3">
    <location>
        <begin position="608"/>
        <end position="635"/>
    </location>
</feature>
<dbReference type="InterPro" id="IPR052055">
    <property type="entry name" value="Hepadnavirus_pol/RT"/>
</dbReference>